<feature type="region of interest" description="Disordered" evidence="13">
    <location>
        <begin position="1"/>
        <end position="99"/>
    </location>
</feature>
<dbReference type="GO" id="GO:0000774">
    <property type="term" value="F:adenyl-nucleotide exchange factor activity"/>
    <property type="evidence" value="ECO:0007669"/>
    <property type="project" value="InterPro"/>
</dbReference>
<dbReference type="Gene3D" id="3.90.20.20">
    <property type="match status" value="1"/>
</dbReference>
<evidence type="ECO:0000313" key="15">
    <source>
        <dbReference type="Proteomes" id="UP000186400"/>
    </source>
</evidence>
<dbReference type="NCBIfam" id="NF010738">
    <property type="entry name" value="PRK14140.1"/>
    <property type="match status" value="1"/>
</dbReference>
<evidence type="ECO:0000256" key="1">
    <source>
        <dbReference type="ARBA" id="ARBA00004496"/>
    </source>
</evidence>
<dbReference type="PRINTS" id="PR00773">
    <property type="entry name" value="GRPEPROTEIN"/>
</dbReference>
<sequence length="235" mass="26475">MSDQESLRAQDLQEEPLQEAGETTGNPSQQETQPSSGDASSAERPVGEDLHSADGKGDAPQEAAQEADPKADQNAKETAELKKQLEELQKENSELKNQYLRKQADTENYRKRMIRDKEDAVSFANQQLLLDLTAVIDDFERAIASAEESRDYDAFHDGVVLIEKQLVNMLERKWGLKRLDSEGQEFDPQKHEAVTAEPRDEDETSMVLEEYQKGYMLHDRVLRAARVKVSTPGKG</sequence>
<dbReference type="FunFam" id="2.30.22.10:FF:000001">
    <property type="entry name" value="Protein GrpE"/>
    <property type="match status" value="1"/>
</dbReference>
<dbReference type="InterPro" id="IPR000740">
    <property type="entry name" value="GrpE"/>
</dbReference>
<dbReference type="GO" id="GO:0006457">
    <property type="term" value="P:protein folding"/>
    <property type="evidence" value="ECO:0007669"/>
    <property type="project" value="InterPro"/>
</dbReference>
<dbReference type="GO" id="GO:0042803">
    <property type="term" value="F:protein homodimerization activity"/>
    <property type="evidence" value="ECO:0007669"/>
    <property type="project" value="InterPro"/>
</dbReference>
<dbReference type="SUPFAM" id="SSF58014">
    <property type="entry name" value="Coiled-coil domain of nucleotide exchange factor GrpE"/>
    <property type="match status" value="1"/>
</dbReference>
<dbReference type="STRING" id="159291.SAMN05920897_11654"/>
<dbReference type="InterPro" id="IPR013805">
    <property type="entry name" value="GrpE_CC"/>
</dbReference>
<dbReference type="InterPro" id="IPR009012">
    <property type="entry name" value="GrpE_head"/>
</dbReference>
<dbReference type="GO" id="GO:0051082">
    <property type="term" value="F:unfolded protein binding"/>
    <property type="evidence" value="ECO:0007669"/>
    <property type="project" value="TreeGrafter"/>
</dbReference>
<evidence type="ECO:0000256" key="3">
    <source>
        <dbReference type="ARBA" id="ARBA00011738"/>
    </source>
</evidence>
<keyword evidence="15" id="KW-1185">Reference proteome</keyword>
<comment type="subunit">
    <text evidence="3 10">Homodimer.</text>
</comment>
<evidence type="ECO:0000256" key="13">
    <source>
        <dbReference type="SAM" id="MobiDB-lite"/>
    </source>
</evidence>
<gene>
    <name evidence="10" type="primary">grpE</name>
    <name evidence="14" type="ORF">SAMN05920897_11654</name>
</gene>
<evidence type="ECO:0000256" key="10">
    <source>
        <dbReference type="HAMAP-Rule" id="MF_01151"/>
    </source>
</evidence>
<organism evidence="14 15">
    <name type="scientific">Alkalispirochaeta americana</name>
    <dbReference type="NCBI Taxonomy" id="159291"/>
    <lineage>
        <taxon>Bacteria</taxon>
        <taxon>Pseudomonadati</taxon>
        <taxon>Spirochaetota</taxon>
        <taxon>Spirochaetia</taxon>
        <taxon>Spirochaetales</taxon>
        <taxon>Spirochaetaceae</taxon>
        <taxon>Alkalispirochaeta</taxon>
    </lineage>
</organism>
<dbReference type="PROSITE" id="PS01071">
    <property type="entry name" value="GRPE"/>
    <property type="match status" value="1"/>
</dbReference>
<comment type="subcellular location">
    <subcellularLocation>
        <location evidence="1 10">Cytoplasm</location>
    </subcellularLocation>
</comment>
<dbReference type="PANTHER" id="PTHR21237:SF23">
    <property type="entry name" value="GRPE PROTEIN HOMOLOG, MITOCHONDRIAL"/>
    <property type="match status" value="1"/>
</dbReference>
<protein>
    <recommendedName>
        <fullName evidence="8 10">Protein GrpE</fullName>
    </recommendedName>
    <alternativeName>
        <fullName evidence="9 10">HSP-70 cofactor</fullName>
    </alternativeName>
</protein>
<dbReference type="Gene3D" id="2.30.22.10">
    <property type="entry name" value="Head domain of nucleotide exchange factor GrpE"/>
    <property type="match status" value="1"/>
</dbReference>
<keyword evidence="4 10" id="KW-0963">Cytoplasm</keyword>
<reference evidence="14 15" key="1">
    <citation type="submission" date="2017-01" db="EMBL/GenBank/DDBJ databases">
        <authorList>
            <person name="Mah S.A."/>
            <person name="Swanson W.J."/>
            <person name="Moy G.W."/>
            <person name="Vacquier V.D."/>
        </authorList>
    </citation>
    <scope>NUCLEOTIDE SEQUENCE [LARGE SCALE GENOMIC DNA]</scope>
    <source>
        <strain evidence="14 15">ASpG1</strain>
    </source>
</reference>
<feature type="region of interest" description="Disordered" evidence="13">
    <location>
        <begin position="185"/>
        <end position="204"/>
    </location>
</feature>
<evidence type="ECO:0000256" key="9">
    <source>
        <dbReference type="ARBA" id="ARBA00076414"/>
    </source>
</evidence>
<comment type="function">
    <text evidence="7 10 11">Participates actively in the response to hyperosmotic and heat shock by preventing the aggregation of stress-denatured proteins, in association with DnaK and GrpE. It is the nucleotide exchange factor for DnaK and may function as a thermosensor. Unfolded proteins bind initially to DnaJ; upon interaction with the DnaJ-bound protein, DnaK hydrolyzes its bound ATP, resulting in the formation of a stable complex. GrpE releases ADP from DnaK; ATP binding to DnaK triggers the release of the substrate protein, thus completing the reaction cycle. Several rounds of ATP-dependent interactions between DnaJ, DnaK and GrpE are required for fully efficient folding.</text>
</comment>
<evidence type="ECO:0000256" key="12">
    <source>
        <dbReference type="RuleBase" id="RU004478"/>
    </source>
</evidence>
<evidence type="ECO:0000256" key="2">
    <source>
        <dbReference type="ARBA" id="ARBA00009054"/>
    </source>
</evidence>
<keyword evidence="5 10" id="KW-0346">Stress response</keyword>
<dbReference type="OrthoDB" id="9812586at2"/>
<keyword evidence="6 10" id="KW-0143">Chaperone</keyword>
<dbReference type="GO" id="GO:0005737">
    <property type="term" value="C:cytoplasm"/>
    <property type="evidence" value="ECO:0007669"/>
    <property type="project" value="UniProtKB-SubCell"/>
</dbReference>
<dbReference type="EMBL" id="FTMS01000016">
    <property type="protein sequence ID" value="SIQ84012.1"/>
    <property type="molecule type" value="Genomic_DNA"/>
</dbReference>
<evidence type="ECO:0000256" key="11">
    <source>
        <dbReference type="RuleBase" id="RU000639"/>
    </source>
</evidence>
<feature type="compositionally biased region" description="Polar residues" evidence="13">
    <location>
        <begin position="21"/>
        <end position="39"/>
    </location>
</feature>
<evidence type="ECO:0000313" key="14">
    <source>
        <dbReference type="EMBL" id="SIQ84012.1"/>
    </source>
</evidence>
<evidence type="ECO:0000256" key="5">
    <source>
        <dbReference type="ARBA" id="ARBA00023016"/>
    </source>
</evidence>
<dbReference type="HAMAP" id="MF_01151">
    <property type="entry name" value="GrpE"/>
    <property type="match status" value="1"/>
</dbReference>
<dbReference type="CDD" id="cd00446">
    <property type="entry name" value="GrpE"/>
    <property type="match status" value="1"/>
</dbReference>
<evidence type="ECO:0000256" key="6">
    <source>
        <dbReference type="ARBA" id="ARBA00023186"/>
    </source>
</evidence>
<dbReference type="PANTHER" id="PTHR21237">
    <property type="entry name" value="GRPE PROTEIN"/>
    <property type="match status" value="1"/>
</dbReference>
<dbReference type="RefSeq" id="WP_076489533.1">
    <property type="nucleotide sequence ID" value="NZ_FTMS01000016.1"/>
</dbReference>
<evidence type="ECO:0000256" key="4">
    <source>
        <dbReference type="ARBA" id="ARBA00022490"/>
    </source>
</evidence>
<proteinExistence type="inferred from homology"/>
<feature type="compositionally biased region" description="Basic and acidic residues" evidence="13">
    <location>
        <begin position="67"/>
        <end position="94"/>
    </location>
</feature>
<dbReference type="Pfam" id="PF01025">
    <property type="entry name" value="GrpE"/>
    <property type="match status" value="1"/>
</dbReference>
<accession>A0A1N6W1Z3</accession>
<name>A0A1N6W1Z3_9SPIO</name>
<comment type="similarity">
    <text evidence="2 10 12">Belongs to the GrpE family.</text>
</comment>
<evidence type="ECO:0000256" key="7">
    <source>
        <dbReference type="ARBA" id="ARBA00053401"/>
    </source>
</evidence>
<feature type="compositionally biased region" description="Basic and acidic residues" evidence="13">
    <location>
        <begin position="45"/>
        <end position="59"/>
    </location>
</feature>
<dbReference type="AlphaFoldDB" id="A0A1N6W1Z3"/>
<dbReference type="GO" id="GO:0051087">
    <property type="term" value="F:protein-folding chaperone binding"/>
    <property type="evidence" value="ECO:0007669"/>
    <property type="project" value="InterPro"/>
</dbReference>
<dbReference type="Proteomes" id="UP000186400">
    <property type="component" value="Unassembled WGS sequence"/>
</dbReference>
<dbReference type="SUPFAM" id="SSF51064">
    <property type="entry name" value="Head domain of nucleotide exchange factor GrpE"/>
    <property type="match status" value="1"/>
</dbReference>
<evidence type="ECO:0000256" key="8">
    <source>
        <dbReference type="ARBA" id="ARBA00072274"/>
    </source>
</evidence>
<feature type="compositionally biased region" description="Basic and acidic residues" evidence="13">
    <location>
        <begin position="185"/>
        <end position="198"/>
    </location>
</feature>